<keyword evidence="4" id="KW-0572">Peptidoglycan-anchor</keyword>
<evidence type="ECO:0000313" key="8">
    <source>
        <dbReference type="EMBL" id="RGD62947.1"/>
    </source>
</evidence>
<evidence type="ECO:0000313" key="9">
    <source>
        <dbReference type="Proteomes" id="UP000263377"/>
    </source>
</evidence>
<keyword evidence="6" id="KW-0812">Transmembrane</keyword>
<organism evidence="8 9">
    <name type="scientific">Kitasatospora xanthocidica</name>
    <dbReference type="NCBI Taxonomy" id="83382"/>
    <lineage>
        <taxon>Bacteria</taxon>
        <taxon>Bacillati</taxon>
        <taxon>Actinomycetota</taxon>
        <taxon>Actinomycetes</taxon>
        <taxon>Kitasatosporales</taxon>
        <taxon>Streptomycetaceae</taxon>
        <taxon>Kitasatospora</taxon>
    </lineage>
</organism>
<keyword evidence="9" id="KW-1185">Reference proteome</keyword>
<dbReference type="NCBIfam" id="TIGR01167">
    <property type="entry name" value="LPXTG_anchor"/>
    <property type="match status" value="1"/>
</dbReference>
<dbReference type="EMBL" id="QVIG01000001">
    <property type="protein sequence ID" value="RGD62947.1"/>
    <property type="molecule type" value="Genomic_DNA"/>
</dbReference>
<gene>
    <name evidence="8" type="ORF">DR950_17295</name>
</gene>
<dbReference type="Proteomes" id="UP000263377">
    <property type="component" value="Unassembled WGS sequence"/>
</dbReference>
<evidence type="ECO:0000259" key="7">
    <source>
        <dbReference type="PROSITE" id="PS50847"/>
    </source>
</evidence>
<dbReference type="InterPro" id="IPR019931">
    <property type="entry name" value="LPXTG_anchor"/>
</dbReference>
<feature type="compositionally biased region" description="Low complexity" evidence="5">
    <location>
        <begin position="481"/>
        <end position="497"/>
    </location>
</feature>
<feature type="transmembrane region" description="Helical" evidence="6">
    <location>
        <begin position="524"/>
        <end position="544"/>
    </location>
</feature>
<keyword evidence="6" id="KW-0472">Membrane</keyword>
<keyword evidence="1" id="KW-0134">Cell wall</keyword>
<keyword evidence="3" id="KW-0732">Signal</keyword>
<comment type="caution">
    <text evidence="8">The sequence shown here is derived from an EMBL/GenBank/DDBJ whole genome shotgun (WGS) entry which is preliminary data.</text>
</comment>
<feature type="transmembrane region" description="Helical" evidence="6">
    <location>
        <begin position="76"/>
        <end position="99"/>
    </location>
</feature>
<proteinExistence type="predicted"/>
<accession>A0A373A5T1</accession>
<evidence type="ECO:0000256" key="3">
    <source>
        <dbReference type="ARBA" id="ARBA00022729"/>
    </source>
</evidence>
<dbReference type="InterPro" id="IPR026588">
    <property type="entry name" value="Choice_anch_A"/>
</dbReference>
<reference evidence="8 9" key="1">
    <citation type="submission" date="2018-08" db="EMBL/GenBank/DDBJ databases">
        <title>Diversity &amp; Physiological Properties of Lignin-Decomposing Actinobacteria from Soil.</title>
        <authorList>
            <person name="Roh S.G."/>
            <person name="Kim S.B."/>
        </authorList>
    </citation>
    <scope>NUCLEOTIDE SEQUENCE [LARGE SCALE GENOMIC DNA]</scope>
    <source>
        <strain evidence="8 9">MMS17-GH009</strain>
    </source>
</reference>
<dbReference type="Pfam" id="PF20597">
    <property type="entry name" value="pAdhesive_15"/>
    <property type="match status" value="1"/>
</dbReference>
<protein>
    <submittedName>
        <fullName evidence="8">Choice-of-anchor A family protein</fullName>
    </submittedName>
</protein>
<dbReference type="PROSITE" id="PS50847">
    <property type="entry name" value="GRAM_POS_ANCHORING"/>
    <property type="match status" value="1"/>
</dbReference>
<dbReference type="NCBIfam" id="TIGR04215">
    <property type="entry name" value="choice_anch_A"/>
    <property type="match status" value="1"/>
</dbReference>
<sequence length="551" mass="54985">MNFGSDLRVCKVRMVRFGVGCPGSVRSPADGTEHGRSSRPVLFSCTEELSMGQATGSPDHRTTAVRTPATRRRRAVRVAVATALTALPLAAVLTVGSAAPLAPPLGACSGPDCPATWPPPNNGDFPGRDATINVFTGGDYTVTGRAAEAEGKIVTLGNLTVDKNGGGIYNMGVVGVGSRVVPPNGSDFVTAGGNVDVLTGNAILIGGSDSHGPAFGNLRHAGSVTGTVNIDPTGESIQDPNAAAPYQSVLTQIEEVSDCVGRATATGTVDISPSQATFTGDGTSMKQVFNVTQNLASPSGGQIGLVFNNIPAGATVVVNMLGDSPIINTYTGTGLAGDQTTDMRSKLMYNFPTATSAQILGSAQFQGSVMAGNPGGTTTIAQPGMNGRVYLAGNLVHTGTGGYEIHSYPFDGDLPDCAVTPSPSPTSPTPSPSPTSPSPTSPSPTSPSPTSPSPTSPSPTSPSPTSPSPTSPAPTSPAPTSPSASATTSSAGPGPTSHHPTKAPTSQHPGGGELPSTGAGNAPVVFGLAGVGLLGLGGLAVLAARRRGRHS</sequence>
<keyword evidence="2" id="KW-0964">Secreted</keyword>
<evidence type="ECO:0000256" key="4">
    <source>
        <dbReference type="ARBA" id="ARBA00023088"/>
    </source>
</evidence>
<evidence type="ECO:0000256" key="5">
    <source>
        <dbReference type="SAM" id="MobiDB-lite"/>
    </source>
</evidence>
<feature type="domain" description="Gram-positive cocci surface proteins LPxTG" evidence="7">
    <location>
        <begin position="514"/>
        <end position="551"/>
    </location>
</feature>
<feature type="compositionally biased region" description="Pro residues" evidence="5">
    <location>
        <begin position="422"/>
        <end position="480"/>
    </location>
</feature>
<evidence type="ECO:0000256" key="2">
    <source>
        <dbReference type="ARBA" id="ARBA00022525"/>
    </source>
</evidence>
<keyword evidence="6" id="KW-1133">Transmembrane helix</keyword>
<feature type="region of interest" description="Disordered" evidence="5">
    <location>
        <begin position="414"/>
        <end position="524"/>
    </location>
</feature>
<name>A0A373A5T1_9ACTN</name>
<evidence type="ECO:0000256" key="6">
    <source>
        <dbReference type="SAM" id="Phobius"/>
    </source>
</evidence>
<dbReference type="AlphaFoldDB" id="A0A373A5T1"/>
<evidence type="ECO:0000256" key="1">
    <source>
        <dbReference type="ARBA" id="ARBA00022512"/>
    </source>
</evidence>
<feature type="region of interest" description="Disordered" evidence="5">
    <location>
        <begin position="51"/>
        <end position="70"/>
    </location>
</feature>